<keyword evidence="1" id="KW-0472">Membrane</keyword>
<organism evidence="3 4">
    <name type="scientific">Algoriphagus faecimaris</name>
    <dbReference type="NCBI Taxonomy" id="686796"/>
    <lineage>
        <taxon>Bacteria</taxon>
        <taxon>Pseudomonadati</taxon>
        <taxon>Bacteroidota</taxon>
        <taxon>Cytophagia</taxon>
        <taxon>Cytophagales</taxon>
        <taxon>Cyclobacteriaceae</taxon>
        <taxon>Algoriphagus</taxon>
    </lineage>
</organism>
<dbReference type="Proteomes" id="UP000199060">
    <property type="component" value="Unassembled WGS sequence"/>
</dbReference>
<dbReference type="Pfam" id="PF09995">
    <property type="entry name" value="MPAB_Lcp_cat"/>
    <property type="match status" value="1"/>
</dbReference>
<feature type="domain" description="ER-bound oxygenase mpaB/mpaB'/Rubber oxygenase catalytic" evidence="2">
    <location>
        <begin position="165"/>
        <end position="359"/>
    </location>
</feature>
<protein>
    <recommendedName>
        <fullName evidence="2">ER-bound oxygenase mpaB/mpaB'/Rubber oxygenase catalytic domain-containing protein</fullName>
    </recommendedName>
</protein>
<dbReference type="PANTHER" id="PTHR37539:SF1">
    <property type="entry name" value="ER-BOUND OXYGENASE MPAB_MPAB'_RUBBER OXYGENASE CATALYTIC DOMAIN-CONTAINING PROTEIN"/>
    <property type="match status" value="1"/>
</dbReference>
<evidence type="ECO:0000313" key="3">
    <source>
        <dbReference type="EMBL" id="SDC88695.1"/>
    </source>
</evidence>
<keyword evidence="1" id="KW-0812">Transmembrane</keyword>
<proteinExistence type="predicted"/>
<dbReference type="EMBL" id="FNAC01000008">
    <property type="protein sequence ID" value="SDC88695.1"/>
    <property type="molecule type" value="Genomic_DNA"/>
</dbReference>
<keyword evidence="1" id="KW-1133">Transmembrane helix</keyword>
<dbReference type="InterPro" id="IPR037473">
    <property type="entry name" value="Lcp-like"/>
</dbReference>
<dbReference type="STRING" id="686796.SAMN04488104_1008104"/>
<evidence type="ECO:0000313" key="4">
    <source>
        <dbReference type="Proteomes" id="UP000199060"/>
    </source>
</evidence>
<dbReference type="GO" id="GO:0016491">
    <property type="term" value="F:oxidoreductase activity"/>
    <property type="evidence" value="ECO:0007669"/>
    <property type="project" value="InterPro"/>
</dbReference>
<dbReference type="PANTHER" id="PTHR37539">
    <property type="entry name" value="SECRETED PROTEIN-RELATED"/>
    <property type="match status" value="1"/>
</dbReference>
<evidence type="ECO:0000256" key="1">
    <source>
        <dbReference type="SAM" id="Phobius"/>
    </source>
</evidence>
<gene>
    <name evidence="3" type="ORF">SAMN04488104_1008104</name>
</gene>
<sequence length="426" mass="48918">MTPIAWILWGLLIFFLIASSIFVLKNWRLRKIADQKLKSIDTEFTHEWSDSFLLEKRKHTDPLADQTVKMIMQKKEEGEINHLFEHITRDRDRLDSNAPDELKVYFEQSSKLPEWADEDLMALGQQIYLRHGFWVSLLLSYKSLPECYACAHGAEVLHKTARLNEQHGSMDTFSRRIAETAQFVIFAMLPGGLSKKGRGMVATQKVRLIHAVIRHYIKSKGWDAEKYGEPINQEDMAGTLMSFSALILEGMDQLGIVLEPVELEAYMHCWRVIGHIVGLDDDMIPANAKDALKLGHSILDQQIAESDSGKALTNALVEWINLKSHPFFKPKTNVAIMRLMMGTEISDLLAVPESDPLHQLKIEKRIKRIAKIGEFLDKSLVFAMVLQFFTRFLSQWMISKMTNENVINFYLPRSLTQDWGAKKTRS</sequence>
<reference evidence="4" key="1">
    <citation type="submission" date="2016-10" db="EMBL/GenBank/DDBJ databases">
        <authorList>
            <person name="Varghese N."/>
            <person name="Submissions S."/>
        </authorList>
    </citation>
    <scope>NUCLEOTIDE SEQUENCE [LARGE SCALE GENOMIC DNA]</scope>
    <source>
        <strain evidence="4">DSM 23095</strain>
    </source>
</reference>
<keyword evidence="4" id="KW-1185">Reference proteome</keyword>
<dbReference type="OrthoDB" id="6072815at2"/>
<dbReference type="AlphaFoldDB" id="A0A1G6QAJ6"/>
<dbReference type="RefSeq" id="WP_087938446.1">
    <property type="nucleotide sequence ID" value="NZ_FNAC01000008.1"/>
</dbReference>
<feature type="transmembrane region" description="Helical" evidence="1">
    <location>
        <begin position="6"/>
        <end position="24"/>
    </location>
</feature>
<accession>A0A1G6QAJ6</accession>
<dbReference type="InterPro" id="IPR018713">
    <property type="entry name" value="MPAB/Lcp_cat_dom"/>
</dbReference>
<name>A0A1G6QAJ6_9BACT</name>
<evidence type="ECO:0000259" key="2">
    <source>
        <dbReference type="Pfam" id="PF09995"/>
    </source>
</evidence>